<proteinExistence type="predicted"/>
<feature type="compositionally biased region" description="Basic residues" evidence="1">
    <location>
        <begin position="166"/>
        <end position="175"/>
    </location>
</feature>
<dbReference type="EMBL" id="JAHRIN010036433">
    <property type="protein sequence ID" value="MEQ2204463.1"/>
    <property type="molecule type" value="Genomic_DNA"/>
</dbReference>
<evidence type="ECO:0000313" key="3">
    <source>
        <dbReference type="Proteomes" id="UP001434883"/>
    </source>
</evidence>
<gene>
    <name evidence="2" type="ORF">XENOCAPTIV_013559</name>
</gene>
<feature type="region of interest" description="Disordered" evidence="1">
    <location>
        <begin position="160"/>
        <end position="206"/>
    </location>
</feature>
<feature type="compositionally biased region" description="Polar residues" evidence="1">
    <location>
        <begin position="193"/>
        <end position="206"/>
    </location>
</feature>
<name>A0ABV0RA60_9TELE</name>
<dbReference type="Proteomes" id="UP001434883">
    <property type="component" value="Unassembled WGS sequence"/>
</dbReference>
<accession>A0ABV0RA60</accession>
<evidence type="ECO:0008006" key="4">
    <source>
        <dbReference type="Google" id="ProtNLM"/>
    </source>
</evidence>
<reference evidence="2 3" key="1">
    <citation type="submission" date="2021-06" db="EMBL/GenBank/DDBJ databases">
        <authorList>
            <person name="Palmer J.M."/>
        </authorList>
    </citation>
    <scope>NUCLEOTIDE SEQUENCE [LARGE SCALE GENOMIC DNA]</scope>
    <source>
        <strain evidence="2 3">XC_2019</strain>
        <tissue evidence="2">Muscle</tissue>
    </source>
</reference>
<evidence type="ECO:0000313" key="2">
    <source>
        <dbReference type="EMBL" id="MEQ2204463.1"/>
    </source>
</evidence>
<sequence>MARDLTWGPVQANDGRRAYIPQAGQKEYHIPAVWADRLEDKVELRVKATVGEWANILMMQSYHTLATYQPLTSKFRSAYVGVVHDVMLRRLKKAAYKYAQEIERQVDELSAEEEEEQPPLPSAPRSTSKPIGKMSEHPTASSPEADVFREYKKKEKKCKEDFTDHQHHKAHKRKAPFSLGRSTTNCPLKKRMPSSSPTDPEQGASQVMMTRPRVTLENANWRGNEIYTKVGGEPYLVDTGAEVSMTRRGLKTTGYLTVQFANRTVEEMSYGTWQGIIWVKGPYNLITVTDLKELNKPWGEHCSLSQRLSQLRSRLVKERLQKIITSANMARFKNDCGDLGPNRWMPVEQASTCSTVTPEPGCC</sequence>
<feature type="region of interest" description="Disordered" evidence="1">
    <location>
        <begin position="107"/>
        <end position="147"/>
    </location>
</feature>
<keyword evidence="3" id="KW-1185">Reference proteome</keyword>
<protein>
    <recommendedName>
        <fullName evidence="4">Peptidase A2 domain-containing protein</fullName>
    </recommendedName>
</protein>
<organism evidence="2 3">
    <name type="scientific">Xenoophorus captivus</name>
    <dbReference type="NCBI Taxonomy" id="1517983"/>
    <lineage>
        <taxon>Eukaryota</taxon>
        <taxon>Metazoa</taxon>
        <taxon>Chordata</taxon>
        <taxon>Craniata</taxon>
        <taxon>Vertebrata</taxon>
        <taxon>Euteleostomi</taxon>
        <taxon>Actinopterygii</taxon>
        <taxon>Neopterygii</taxon>
        <taxon>Teleostei</taxon>
        <taxon>Neoteleostei</taxon>
        <taxon>Acanthomorphata</taxon>
        <taxon>Ovalentaria</taxon>
        <taxon>Atherinomorphae</taxon>
        <taxon>Cyprinodontiformes</taxon>
        <taxon>Goodeidae</taxon>
        <taxon>Xenoophorus</taxon>
    </lineage>
</organism>
<evidence type="ECO:0000256" key="1">
    <source>
        <dbReference type="SAM" id="MobiDB-lite"/>
    </source>
</evidence>
<comment type="caution">
    <text evidence="2">The sequence shown here is derived from an EMBL/GenBank/DDBJ whole genome shotgun (WGS) entry which is preliminary data.</text>
</comment>